<dbReference type="InterPro" id="IPR000719">
    <property type="entry name" value="Prot_kinase_dom"/>
</dbReference>
<dbReference type="OrthoDB" id="4062651at2759"/>
<dbReference type="Gene3D" id="3.30.200.20">
    <property type="entry name" value="Phosphorylase Kinase, domain 1"/>
    <property type="match status" value="1"/>
</dbReference>
<feature type="region of interest" description="Disordered" evidence="2">
    <location>
        <begin position="1"/>
        <end position="93"/>
    </location>
</feature>
<dbReference type="Gene3D" id="1.10.510.10">
    <property type="entry name" value="Transferase(Phosphotransferase) domain 1"/>
    <property type="match status" value="2"/>
</dbReference>
<evidence type="ECO:0000259" key="3">
    <source>
        <dbReference type="PROSITE" id="PS50011"/>
    </source>
</evidence>
<dbReference type="EMBL" id="RWGY01000039">
    <property type="protein sequence ID" value="TVU10173.1"/>
    <property type="molecule type" value="Genomic_DNA"/>
</dbReference>
<sequence length="480" mass="51643">MPSTPPRQTRSDLKPSRPRVQSRPHPSCTGRFTPRPPSSATGRRSASQPAENPPAATRTKGGRGRALSRTAPPPAANTTTSLQQQQLSDLSKLSRARPLSLSLSPPLLPLRAVHTALPLPRLARPPRLTRGVAPLFSRCVGGGFDQPGRLSQLLLSASSCRPGQGKGREMSCIGWFKRRSRNGGGGSSGPHPASAPATTTTAAVSGSTVSTSRSDDSGAVRPVSKSAGSTASAGSQRSISSLYEERGHGQLRAFEYEELQAATADFARAQKLGEGGFGSVYKGFIRAPPDGKADRVPVAVKRLNQRGLQGHKQWLAEVQFLGVLEHPNLVKLLGYCAVDTERGAQRLLVYEYMPNKSLEDHLFSRVNPPLSWNRRLQIILGAAEGLAYLHEGVEIQFPPDSRSFRMIMDPRLRGEYSVKAAREIAKLADSCMLKNAKERPTMSEVVEVLRRAVQAQAEPAGGDKRNGKGKKADAAAPSRR</sequence>
<protein>
    <recommendedName>
        <fullName evidence="3">Protein kinase domain-containing protein</fullName>
    </recommendedName>
</protein>
<dbReference type="GO" id="GO:0005524">
    <property type="term" value="F:ATP binding"/>
    <property type="evidence" value="ECO:0007669"/>
    <property type="project" value="UniProtKB-UniRule"/>
</dbReference>
<gene>
    <name evidence="4" type="ORF">EJB05_43684</name>
</gene>
<dbReference type="PANTHER" id="PTHR45621">
    <property type="entry name" value="OS01G0588500 PROTEIN-RELATED"/>
    <property type="match status" value="1"/>
</dbReference>
<reference evidence="4 5" key="1">
    <citation type="journal article" date="2019" name="Sci. Rep.">
        <title>A high-quality genome of Eragrostis curvula grass provides insights into Poaceae evolution and supports new strategies to enhance forage quality.</title>
        <authorList>
            <person name="Carballo J."/>
            <person name="Santos B.A.C.M."/>
            <person name="Zappacosta D."/>
            <person name="Garbus I."/>
            <person name="Selva J.P."/>
            <person name="Gallo C.A."/>
            <person name="Diaz A."/>
            <person name="Albertini E."/>
            <person name="Caccamo M."/>
            <person name="Echenique V."/>
        </authorList>
    </citation>
    <scope>NUCLEOTIDE SEQUENCE [LARGE SCALE GENOMIC DNA]</scope>
    <source>
        <strain evidence="5">cv. Victoria</strain>
        <tissue evidence="4">Leaf</tissue>
    </source>
</reference>
<comment type="caution">
    <text evidence="4">The sequence shown here is derived from an EMBL/GenBank/DDBJ whole genome shotgun (WGS) entry which is preliminary data.</text>
</comment>
<evidence type="ECO:0000256" key="1">
    <source>
        <dbReference type="PROSITE-ProRule" id="PRU10141"/>
    </source>
</evidence>
<feature type="compositionally biased region" description="Low complexity" evidence="2">
    <location>
        <begin position="224"/>
        <end position="238"/>
    </location>
</feature>
<accession>A0A5J9TFI5</accession>
<dbReference type="PROSITE" id="PS50011">
    <property type="entry name" value="PROTEIN_KINASE_DOM"/>
    <property type="match status" value="1"/>
</dbReference>
<feature type="compositionally biased region" description="Polar residues" evidence="2">
    <location>
        <begin position="38"/>
        <end position="50"/>
    </location>
</feature>
<dbReference type="SUPFAM" id="SSF56112">
    <property type="entry name" value="Protein kinase-like (PK-like)"/>
    <property type="match status" value="1"/>
</dbReference>
<dbReference type="InterPro" id="IPR001245">
    <property type="entry name" value="Ser-Thr/Tyr_kinase_cat_dom"/>
</dbReference>
<dbReference type="GO" id="GO:0004672">
    <property type="term" value="F:protein kinase activity"/>
    <property type="evidence" value="ECO:0007669"/>
    <property type="project" value="InterPro"/>
</dbReference>
<dbReference type="Pfam" id="PF07714">
    <property type="entry name" value="PK_Tyr_Ser-Thr"/>
    <property type="match status" value="1"/>
</dbReference>
<keyword evidence="5" id="KW-1185">Reference proteome</keyword>
<feature type="binding site" evidence="1">
    <location>
        <position position="301"/>
    </location>
    <ligand>
        <name>ATP</name>
        <dbReference type="ChEBI" id="CHEBI:30616"/>
    </ligand>
</feature>
<keyword evidence="1" id="KW-0547">Nucleotide-binding</keyword>
<dbReference type="InterPro" id="IPR017441">
    <property type="entry name" value="Protein_kinase_ATP_BS"/>
</dbReference>
<evidence type="ECO:0000313" key="4">
    <source>
        <dbReference type="EMBL" id="TVU10173.1"/>
    </source>
</evidence>
<dbReference type="AlphaFoldDB" id="A0A5J9TFI5"/>
<dbReference type="InterPro" id="IPR050823">
    <property type="entry name" value="Plant_Ser_Thr_Prot_Kinase"/>
</dbReference>
<feature type="domain" description="Protein kinase" evidence="3">
    <location>
        <begin position="266"/>
        <end position="480"/>
    </location>
</feature>
<evidence type="ECO:0000313" key="5">
    <source>
        <dbReference type="Proteomes" id="UP000324897"/>
    </source>
</evidence>
<dbReference type="InterPro" id="IPR011009">
    <property type="entry name" value="Kinase-like_dom_sf"/>
</dbReference>
<name>A0A5J9TFI5_9POAL</name>
<feature type="region of interest" description="Disordered" evidence="2">
    <location>
        <begin position="455"/>
        <end position="480"/>
    </location>
</feature>
<feature type="compositionally biased region" description="Low complexity" evidence="2">
    <location>
        <begin position="76"/>
        <end position="93"/>
    </location>
</feature>
<proteinExistence type="predicted"/>
<feature type="compositionally biased region" description="Basic and acidic residues" evidence="2">
    <location>
        <begin position="461"/>
        <end position="473"/>
    </location>
</feature>
<dbReference type="Proteomes" id="UP000324897">
    <property type="component" value="Chromosome 3"/>
</dbReference>
<feature type="compositionally biased region" description="Low complexity" evidence="2">
    <location>
        <begin position="189"/>
        <end position="212"/>
    </location>
</feature>
<organism evidence="4 5">
    <name type="scientific">Eragrostis curvula</name>
    <name type="common">weeping love grass</name>
    <dbReference type="NCBI Taxonomy" id="38414"/>
    <lineage>
        <taxon>Eukaryota</taxon>
        <taxon>Viridiplantae</taxon>
        <taxon>Streptophyta</taxon>
        <taxon>Embryophyta</taxon>
        <taxon>Tracheophyta</taxon>
        <taxon>Spermatophyta</taxon>
        <taxon>Magnoliopsida</taxon>
        <taxon>Liliopsida</taxon>
        <taxon>Poales</taxon>
        <taxon>Poaceae</taxon>
        <taxon>PACMAD clade</taxon>
        <taxon>Chloridoideae</taxon>
        <taxon>Eragrostideae</taxon>
        <taxon>Eragrostidinae</taxon>
        <taxon>Eragrostis</taxon>
    </lineage>
</organism>
<dbReference type="PROSITE" id="PS00107">
    <property type="entry name" value="PROTEIN_KINASE_ATP"/>
    <property type="match status" value="1"/>
</dbReference>
<feature type="non-terminal residue" evidence="4">
    <location>
        <position position="1"/>
    </location>
</feature>
<feature type="region of interest" description="Disordered" evidence="2">
    <location>
        <begin position="177"/>
        <end position="239"/>
    </location>
</feature>
<dbReference type="Gramene" id="TVU10173">
    <property type="protein sequence ID" value="TVU10173"/>
    <property type="gene ID" value="EJB05_43684"/>
</dbReference>
<keyword evidence="1" id="KW-0067">ATP-binding</keyword>
<evidence type="ECO:0000256" key="2">
    <source>
        <dbReference type="SAM" id="MobiDB-lite"/>
    </source>
</evidence>